<dbReference type="AlphaFoldDB" id="A0A382P3T8"/>
<accession>A0A382P3T8</accession>
<gene>
    <name evidence="1" type="ORF">METZ01_LOCUS320109</name>
</gene>
<reference evidence="1" key="1">
    <citation type="submission" date="2018-05" db="EMBL/GenBank/DDBJ databases">
        <authorList>
            <person name="Lanie J.A."/>
            <person name="Ng W.-L."/>
            <person name="Kazmierczak K.M."/>
            <person name="Andrzejewski T.M."/>
            <person name="Davidsen T.M."/>
            <person name="Wayne K.J."/>
            <person name="Tettelin H."/>
            <person name="Glass J.I."/>
            <person name="Rusch D."/>
            <person name="Podicherti R."/>
            <person name="Tsui H.-C.T."/>
            <person name="Winkler M.E."/>
        </authorList>
    </citation>
    <scope>NUCLEOTIDE SEQUENCE</scope>
</reference>
<dbReference type="EMBL" id="UINC01104247">
    <property type="protein sequence ID" value="SVC67255.1"/>
    <property type="molecule type" value="Genomic_DNA"/>
</dbReference>
<evidence type="ECO:0000313" key="1">
    <source>
        <dbReference type="EMBL" id="SVC67255.1"/>
    </source>
</evidence>
<protein>
    <submittedName>
        <fullName evidence="1">Uncharacterized protein</fullName>
    </submittedName>
</protein>
<sequence length="96" mass="11226">MNILPTKGKTSKYRKRIKLFGVSKKRRLKNSWKEKVIKERKIKFVGKISKPSEFILSLRNKRTSPNTLEIQQAKTAQCQVELLWDSSNGTYVKSEQ</sequence>
<organism evidence="1">
    <name type="scientific">marine metagenome</name>
    <dbReference type="NCBI Taxonomy" id="408172"/>
    <lineage>
        <taxon>unclassified sequences</taxon>
        <taxon>metagenomes</taxon>
        <taxon>ecological metagenomes</taxon>
    </lineage>
</organism>
<proteinExistence type="predicted"/>
<name>A0A382P3T8_9ZZZZ</name>